<dbReference type="PROSITE" id="PS50041">
    <property type="entry name" value="C_TYPE_LECTIN_2"/>
    <property type="match status" value="1"/>
</dbReference>
<feature type="signal peptide" evidence="1">
    <location>
        <begin position="1"/>
        <end position="19"/>
    </location>
</feature>
<dbReference type="InterPro" id="IPR016187">
    <property type="entry name" value="CTDL_fold"/>
</dbReference>
<proteinExistence type="predicted"/>
<evidence type="ECO:0000313" key="4">
    <source>
        <dbReference type="Proteomes" id="UP001108240"/>
    </source>
</evidence>
<reference evidence="3" key="1">
    <citation type="submission" date="2025-08" db="UniProtKB">
        <authorList>
            <consortium name="Ensembl"/>
        </authorList>
    </citation>
    <scope>IDENTIFICATION</scope>
</reference>
<dbReference type="CDD" id="cd00037">
    <property type="entry name" value="CLECT"/>
    <property type="match status" value="1"/>
</dbReference>
<evidence type="ECO:0000256" key="1">
    <source>
        <dbReference type="SAM" id="SignalP"/>
    </source>
</evidence>
<evidence type="ECO:0000259" key="2">
    <source>
        <dbReference type="PROSITE" id="PS50041"/>
    </source>
</evidence>
<sequence>MAVWPFYLSLCLLLTLGASEEMHSQRDGNKSCGDCQAGWSAFGCRCFKFFSNSEIWIDAENICQDFDGHLASIHSDEEYVFIQNLIRYTTHEPTRAWIGGHDAVHEGAWLWSDGSKFNYQIWFSGEPNDDGNEDCLEMNFANGNWNDRKCYETAAFCLNSHTHH</sequence>
<keyword evidence="1" id="KW-0732">Signal</keyword>
<protein>
    <recommendedName>
        <fullName evidence="2">C-type lectin domain-containing protein</fullName>
    </recommendedName>
</protein>
<dbReference type="InterPro" id="IPR050111">
    <property type="entry name" value="C-type_lectin/snaclec_domain"/>
</dbReference>
<feature type="domain" description="C-type lectin" evidence="2">
    <location>
        <begin position="42"/>
        <end position="156"/>
    </location>
</feature>
<dbReference type="SMART" id="SM00034">
    <property type="entry name" value="CLECT"/>
    <property type="match status" value="1"/>
</dbReference>
<dbReference type="AlphaFoldDB" id="A0A9J7YQQ2"/>
<dbReference type="PANTHER" id="PTHR22803">
    <property type="entry name" value="MANNOSE, PHOSPHOLIPASE, LECTIN RECEPTOR RELATED"/>
    <property type="match status" value="1"/>
</dbReference>
<name>A0A9J7YQQ2_CYPCA</name>
<evidence type="ECO:0000313" key="3">
    <source>
        <dbReference type="Ensembl" id="ENSCCRP00000122252.1"/>
    </source>
</evidence>
<dbReference type="GeneTree" id="ENSGT00940000162818"/>
<organism evidence="3 4">
    <name type="scientific">Cyprinus carpio carpio</name>
    <dbReference type="NCBI Taxonomy" id="630221"/>
    <lineage>
        <taxon>Eukaryota</taxon>
        <taxon>Metazoa</taxon>
        <taxon>Chordata</taxon>
        <taxon>Craniata</taxon>
        <taxon>Vertebrata</taxon>
        <taxon>Euteleostomi</taxon>
        <taxon>Actinopterygii</taxon>
        <taxon>Neopterygii</taxon>
        <taxon>Teleostei</taxon>
        <taxon>Ostariophysi</taxon>
        <taxon>Cypriniformes</taxon>
        <taxon>Cyprinidae</taxon>
        <taxon>Cyprininae</taxon>
        <taxon>Cyprinus</taxon>
    </lineage>
</organism>
<dbReference type="SUPFAM" id="SSF56436">
    <property type="entry name" value="C-type lectin-like"/>
    <property type="match status" value="1"/>
</dbReference>
<dbReference type="InterPro" id="IPR001304">
    <property type="entry name" value="C-type_lectin-like"/>
</dbReference>
<dbReference type="OMA" id="CWNDEQC"/>
<dbReference type="Proteomes" id="UP001108240">
    <property type="component" value="Unplaced"/>
</dbReference>
<dbReference type="PRINTS" id="PR01504">
    <property type="entry name" value="PNCREATITSAP"/>
</dbReference>
<reference evidence="3" key="2">
    <citation type="submission" date="2025-09" db="UniProtKB">
        <authorList>
            <consortium name="Ensembl"/>
        </authorList>
    </citation>
    <scope>IDENTIFICATION</scope>
</reference>
<dbReference type="InterPro" id="IPR016186">
    <property type="entry name" value="C-type_lectin-like/link_sf"/>
</dbReference>
<keyword evidence="4" id="KW-1185">Reference proteome</keyword>
<dbReference type="Pfam" id="PF00059">
    <property type="entry name" value="Lectin_C"/>
    <property type="match status" value="1"/>
</dbReference>
<feature type="chain" id="PRO_5039895355" description="C-type lectin domain-containing protein" evidence="1">
    <location>
        <begin position="20"/>
        <end position="164"/>
    </location>
</feature>
<dbReference type="Gene3D" id="3.10.100.10">
    <property type="entry name" value="Mannose-Binding Protein A, subunit A"/>
    <property type="match status" value="1"/>
</dbReference>
<accession>A0A9J7YQQ2</accession>
<dbReference type="Ensembl" id="ENSCCRT00000164958.1">
    <property type="protein sequence ID" value="ENSCCRP00000122252.1"/>
    <property type="gene ID" value="ENSCCRG00000069960.1"/>
</dbReference>